<evidence type="ECO:0000256" key="8">
    <source>
        <dbReference type="RuleBase" id="RU280814"/>
    </source>
</evidence>
<evidence type="ECO:0000313" key="12">
    <source>
        <dbReference type="Proteomes" id="UP001652700"/>
    </source>
</evidence>
<feature type="transmembrane region" description="Helical" evidence="8">
    <location>
        <begin position="303"/>
        <end position="330"/>
    </location>
</feature>
<evidence type="ECO:0000256" key="6">
    <source>
        <dbReference type="ARBA" id="ARBA00023136"/>
    </source>
</evidence>
<dbReference type="RefSeq" id="XP_050508613.1">
    <property type="nucleotide sequence ID" value="XM_050652656.1"/>
</dbReference>
<feature type="transmembrane region" description="Helical" evidence="8">
    <location>
        <begin position="379"/>
        <end position="398"/>
    </location>
</feature>
<name>A0ABM5KEK4_DIAVI</name>
<dbReference type="PANTHER" id="PTHR12308">
    <property type="entry name" value="ANOCTAMIN"/>
    <property type="match status" value="1"/>
</dbReference>
<feature type="transmembrane region" description="Helical" evidence="8">
    <location>
        <begin position="721"/>
        <end position="748"/>
    </location>
</feature>
<dbReference type="Pfam" id="PF16178">
    <property type="entry name" value="Anoct_dimer"/>
    <property type="match status" value="1"/>
</dbReference>
<feature type="transmembrane region" description="Helical" evidence="8">
    <location>
        <begin position="674"/>
        <end position="700"/>
    </location>
</feature>
<dbReference type="GeneID" id="126885870"/>
<feature type="domain" description="Anoctamin dimerisation" evidence="10">
    <location>
        <begin position="75"/>
        <end position="289"/>
    </location>
</feature>
<evidence type="ECO:0000256" key="1">
    <source>
        <dbReference type="ARBA" id="ARBA00004651"/>
    </source>
</evidence>
<protein>
    <recommendedName>
        <fullName evidence="8">Anoctamin</fullName>
    </recommendedName>
</protein>
<feature type="transmembrane region" description="Helical" evidence="8">
    <location>
        <begin position="458"/>
        <end position="482"/>
    </location>
</feature>
<dbReference type="InterPro" id="IPR049452">
    <property type="entry name" value="Anoctamin_TM"/>
</dbReference>
<dbReference type="EnsemblMetazoa" id="XM_050652663.1">
    <property type="protein sequence ID" value="XP_050508620.1"/>
    <property type="gene ID" value="LOC126885870"/>
</dbReference>
<dbReference type="PANTHER" id="PTHR12308:SF83">
    <property type="entry name" value="ANOCTAMIN"/>
    <property type="match status" value="1"/>
</dbReference>
<keyword evidence="3" id="KW-1003">Cell membrane</keyword>
<dbReference type="RefSeq" id="XP_050508620.1">
    <property type="nucleotide sequence ID" value="XM_050652663.1"/>
</dbReference>
<organism evidence="11 12">
    <name type="scientific">Diabrotica virgifera virgifera</name>
    <name type="common">western corn rootworm</name>
    <dbReference type="NCBI Taxonomy" id="50390"/>
    <lineage>
        <taxon>Eukaryota</taxon>
        <taxon>Metazoa</taxon>
        <taxon>Ecdysozoa</taxon>
        <taxon>Arthropoda</taxon>
        <taxon>Hexapoda</taxon>
        <taxon>Insecta</taxon>
        <taxon>Pterygota</taxon>
        <taxon>Neoptera</taxon>
        <taxon>Endopterygota</taxon>
        <taxon>Coleoptera</taxon>
        <taxon>Polyphaga</taxon>
        <taxon>Cucujiformia</taxon>
        <taxon>Chrysomeloidea</taxon>
        <taxon>Chrysomelidae</taxon>
        <taxon>Galerucinae</taxon>
        <taxon>Diabroticina</taxon>
        <taxon>Diabroticites</taxon>
        <taxon>Diabrotica</taxon>
    </lineage>
</organism>
<accession>A0ABM5KEK4</accession>
<keyword evidence="12" id="KW-1185">Reference proteome</keyword>
<evidence type="ECO:0000256" key="7">
    <source>
        <dbReference type="ARBA" id="ARBA00023180"/>
    </source>
</evidence>
<dbReference type="EnsemblMetazoa" id="XM_050652656.1">
    <property type="protein sequence ID" value="XP_050508613.1"/>
    <property type="gene ID" value="LOC126885870"/>
</dbReference>
<dbReference type="InterPro" id="IPR007632">
    <property type="entry name" value="Anoctamin"/>
</dbReference>
<evidence type="ECO:0000259" key="10">
    <source>
        <dbReference type="Pfam" id="PF16178"/>
    </source>
</evidence>
<evidence type="ECO:0000256" key="5">
    <source>
        <dbReference type="ARBA" id="ARBA00022989"/>
    </source>
</evidence>
<feature type="domain" description="Anoctamin transmembrane" evidence="9">
    <location>
        <begin position="292"/>
        <end position="866"/>
    </location>
</feature>
<evidence type="ECO:0000259" key="9">
    <source>
        <dbReference type="Pfam" id="PF04547"/>
    </source>
</evidence>
<evidence type="ECO:0000256" key="2">
    <source>
        <dbReference type="ARBA" id="ARBA00009671"/>
    </source>
</evidence>
<proteinExistence type="inferred from homology"/>
<keyword evidence="7" id="KW-0325">Glycoprotein</keyword>
<keyword evidence="4 8" id="KW-0812">Transmembrane</keyword>
<feature type="transmembrane region" description="Helical" evidence="8">
    <location>
        <begin position="546"/>
        <end position="567"/>
    </location>
</feature>
<comment type="subcellular location">
    <subcellularLocation>
        <location evidence="1">Cell membrane</location>
        <topology evidence="1">Multi-pass membrane protein</topology>
    </subcellularLocation>
    <subcellularLocation>
        <location evidence="8">Membrane</location>
        <topology evidence="8">Multi-pass membrane protein</topology>
    </subcellularLocation>
</comment>
<feature type="transmembrane region" description="Helical" evidence="8">
    <location>
        <begin position="822"/>
        <end position="848"/>
    </location>
</feature>
<keyword evidence="6 8" id="KW-0472">Membrane</keyword>
<dbReference type="Proteomes" id="UP001652700">
    <property type="component" value="Unplaced"/>
</dbReference>
<reference evidence="11" key="1">
    <citation type="submission" date="2025-05" db="UniProtKB">
        <authorList>
            <consortium name="EnsemblMetazoa"/>
        </authorList>
    </citation>
    <scope>IDENTIFICATION</scope>
</reference>
<evidence type="ECO:0000313" key="11">
    <source>
        <dbReference type="EnsemblMetazoa" id="XP_050508620.1"/>
    </source>
</evidence>
<dbReference type="InterPro" id="IPR032394">
    <property type="entry name" value="Anoct_dimer"/>
</dbReference>
<comment type="similarity">
    <text evidence="2 8">Belongs to the anoctamin family.</text>
</comment>
<keyword evidence="5 8" id="KW-1133">Transmembrane helix</keyword>
<evidence type="ECO:0000256" key="3">
    <source>
        <dbReference type="ARBA" id="ARBA00022475"/>
    </source>
</evidence>
<feature type="transmembrane region" description="Helical" evidence="8">
    <location>
        <begin position="502"/>
        <end position="526"/>
    </location>
</feature>
<evidence type="ECO:0000256" key="4">
    <source>
        <dbReference type="ARBA" id="ARBA00022692"/>
    </source>
</evidence>
<sequence length="927" mass="107500">MEDDDDFFDTVSVNSAHGKRRYLSLSRNTVYHSLMDLDGGGGNDLEMASLDQNKVGPKRVVNTYEQWKNRRWRNFSSSDLSVDFVLAYDDQGEQEDVDKRVTFEQNLESTGLLLEREENQRIHFVKIHVPKDVTMRFAEILKLRLPIKDTFDDIAKRIEEQCPLKDNIITKTAVKILQRFNVMLDPEKFPVKKYQLTAEFNKDKNYLFDIDDPDFFNTSVKITVVSYILEREKFGKEDQDKGIKRLIAENVYKAAYPLHDGDLHDRTSQRKLLLDEWASVSKFIKYQPLDEVKEYFGVKFALYFAWLGFYTHMLIPASIVGILCLIYGAATLSSDSLSRDICAAANVTMCPRCDKFCDYWNLQESCTYAKVQHVIDNPATIFFAVFMSFWGTLYLELWKRYSAEIAHRWGLTGFDLQAEPPRPEYLLKLANAKKKKLNVVTQLQEPVVPFWRVKLPSLILSFSTAFFCTLITLGVVTGVVVYRMSIVTSDFLHSDNTSYRIYVVPITAGLINLTCIVILNFVYGKLAQWLTEMELQRTQTEFEESLTIKIYMFQFVNYYSSIFYIAFIKGKFVGYPAKYNKIFGYRQEECNPGGCLMELTMQLAIIMIGNQAVNNVMETLIPLCLKMYKTFVVTTGIEKTKTDEVTLISCNQWTEDYKLTEAESSLFSEYLEMVLQYGFITIFVTAFPLAPLLALINNVLEMRLDAKKFIKYYRRPVPQRVKNIGVWYSILAFIGRLSVASNAFIIAFSSHFIPKLVYKLKISGDHTEDGFLEHSLAYFNTSHFPAGSEPAHPAFNVSVCRYNEYRNHYSFDDETRYKRPLIYWHILAARLAFIVAYQNLVSFVMTAVQWMIPDISRKLNDRIKREAYRTNEIIIHNETQRARQRKESMKKKKRDSMMSTSTVYYDAINGDVGTEEEPARSATYYDI</sequence>
<dbReference type="Pfam" id="PF04547">
    <property type="entry name" value="Anoctamin"/>
    <property type="match status" value="1"/>
</dbReference>